<evidence type="ECO:0000256" key="4">
    <source>
        <dbReference type="ARBA" id="ARBA00022827"/>
    </source>
</evidence>
<evidence type="ECO:0000313" key="13">
    <source>
        <dbReference type="Proteomes" id="UP000603352"/>
    </source>
</evidence>
<dbReference type="InterPro" id="IPR036188">
    <property type="entry name" value="FAD/NAD-bd_sf"/>
</dbReference>
<dbReference type="Pfam" id="PF07992">
    <property type="entry name" value="Pyr_redox_2"/>
    <property type="match status" value="1"/>
</dbReference>
<dbReference type="RefSeq" id="WP_188581672.1">
    <property type="nucleotide sequence ID" value="NZ_BMDZ01000069.1"/>
</dbReference>
<sequence>MTGPAPRRIETDICVIGAGAAGLTVAAGAAQMGAGVVLIEAGRMGGECLNTGCVPSKALLARAAAMAGTQGWPALGLSGPPPVVDFRAVKDGVAAVIAAITPMDSAARFQGLGVDVIAAHARFIDRDRVEAHATDGTITIIRARRFVIATGSKPALPPIEGLDRVVAHTNETIFTDRMQPAHLLVLGGGPVGVEMAQAHIRLGSAVTLITAHDLLPTEDPELVEVIRQRLLAEGVALIDHARAVVAEPGPGGDGARLHLALADGGSRLVVGDQLLVATGRRPVVDGLDLAAAGVMVDDDGIRVDRSMQTTNRRIFAIGDCAAGIDGAPPQRFTHMAAHQAGIVLRRALFRLPARVETRAIPRVIFTDPELARVGPTEAEALARHGQVTVLRWPFAENDRARTDGRTEGMVKVLVGRHGRILGAGIAGVHAGELLGMWELAIRSRLKIGAVAGLIAAYPTRGEASKRAAGSHFTARLFGPRIRRLVRLLRHLP</sequence>
<dbReference type="SUPFAM" id="SSF55424">
    <property type="entry name" value="FAD/NAD-linked reductases, dimerisation (C-terminal) domain"/>
    <property type="match status" value="1"/>
</dbReference>
<dbReference type="InterPro" id="IPR012999">
    <property type="entry name" value="Pyr_OxRdtase_I_AS"/>
</dbReference>
<dbReference type="Gene3D" id="3.50.50.60">
    <property type="entry name" value="FAD/NAD(P)-binding domain"/>
    <property type="match status" value="2"/>
</dbReference>
<keyword evidence="8 9" id="KW-0676">Redox-active center</keyword>
<evidence type="ECO:0000256" key="9">
    <source>
        <dbReference type="RuleBase" id="RU003691"/>
    </source>
</evidence>
<keyword evidence="3 9" id="KW-0285">Flavoprotein</keyword>
<dbReference type="InterPro" id="IPR001100">
    <property type="entry name" value="Pyr_nuc-diS_OxRdtase"/>
</dbReference>
<protein>
    <submittedName>
        <fullName evidence="12">Dihydrolipoamide dehydrogenase</fullName>
    </submittedName>
</protein>
<dbReference type="SUPFAM" id="SSF51905">
    <property type="entry name" value="FAD/NAD(P)-binding domain"/>
    <property type="match status" value="1"/>
</dbReference>
<dbReference type="InterPro" id="IPR023753">
    <property type="entry name" value="FAD/NAD-binding_dom"/>
</dbReference>
<evidence type="ECO:0000259" key="10">
    <source>
        <dbReference type="Pfam" id="PF02852"/>
    </source>
</evidence>
<dbReference type="Proteomes" id="UP000603352">
    <property type="component" value="Unassembled WGS sequence"/>
</dbReference>
<evidence type="ECO:0000256" key="7">
    <source>
        <dbReference type="ARBA" id="ARBA00023157"/>
    </source>
</evidence>
<dbReference type="Gene3D" id="3.30.390.30">
    <property type="match status" value="1"/>
</dbReference>
<keyword evidence="6 9" id="KW-0560">Oxidoreductase</keyword>
<comment type="similarity">
    <text evidence="2 9">Belongs to the class-I pyridine nucleotide-disulfide oxidoreductase family.</text>
</comment>
<comment type="caution">
    <text evidence="12">The sequence shown here is derived from an EMBL/GenBank/DDBJ whole genome shotgun (WGS) entry which is preliminary data.</text>
</comment>
<evidence type="ECO:0000256" key="1">
    <source>
        <dbReference type="ARBA" id="ARBA00001974"/>
    </source>
</evidence>
<dbReference type="PROSITE" id="PS00076">
    <property type="entry name" value="PYRIDINE_REDOX_1"/>
    <property type="match status" value="1"/>
</dbReference>
<proteinExistence type="inferred from homology"/>
<dbReference type="PIRSF" id="PIRSF000350">
    <property type="entry name" value="Mercury_reductase_MerA"/>
    <property type="match status" value="1"/>
</dbReference>
<evidence type="ECO:0000256" key="3">
    <source>
        <dbReference type="ARBA" id="ARBA00022630"/>
    </source>
</evidence>
<dbReference type="PANTHER" id="PTHR43014:SF2">
    <property type="entry name" value="MERCURIC REDUCTASE"/>
    <property type="match status" value="1"/>
</dbReference>
<accession>A0ABQ1J0F4</accession>
<dbReference type="PANTHER" id="PTHR43014">
    <property type="entry name" value="MERCURIC REDUCTASE"/>
    <property type="match status" value="1"/>
</dbReference>
<keyword evidence="7" id="KW-1015">Disulfide bond</keyword>
<reference evidence="13" key="1">
    <citation type="journal article" date="2019" name="Int. J. Syst. Evol. Microbiol.">
        <title>The Global Catalogue of Microorganisms (GCM) 10K type strain sequencing project: providing services to taxonomists for standard genome sequencing and annotation.</title>
        <authorList>
            <consortium name="The Broad Institute Genomics Platform"/>
            <consortium name="The Broad Institute Genome Sequencing Center for Infectious Disease"/>
            <person name="Wu L."/>
            <person name="Ma J."/>
        </authorList>
    </citation>
    <scope>NUCLEOTIDE SEQUENCE [LARGE SCALE GENOMIC DNA]</scope>
    <source>
        <strain evidence="13">CGMCC 1.10188</strain>
    </source>
</reference>
<dbReference type="PRINTS" id="PR00411">
    <property type="entry name" value="PNDRDTASEI"/>
</dbReference>
<dbReference type="PRINTS" id="PR00368">
    <property type="entry name" value="FADPNR"/>
</dbReference>
<dbReference type="EMBL" id="BMDZ01000069">
    <property type="protein sequence ID" value="GGB57074.1"/>
    <property type="molecule type" value="Genomic_DNA"/>
</dbReference>
<evidence type="ECO:0000256" key="5">
    <source>
        <dbReference type="ARBA" id="ARBA00022857"/>
    </source>
</evidence>
<keyword evidence="5" id="KW-0521">NADP</keyword>
<evidence type="ECO:0000256" key="8">
    <source>
        <dbReference type="ARBA" id="ARBA00023284"/>
    </source>
</evidence>
<feature type="domain" description="FAD/NAD(P)-binding" evidence="11">
    <location>
        <begin position="12"/>
        <end position="327"/>
    </location>
</feature>
<dbReference type="Pfam" id="PF02852">
    <property type="entry name" value="Pyr_redox_dim"/>
    <property type="match status" value="1"/>
</dbReference>
<dbReference type="InterPro" id="IPR016156">
    <property type="entry name" value="FAD/NAD-linked_Rdtase_dimer_sf"/>
</dbReference>
<keyword evidence="4 9" id="KW-0274">FAD</keyword>
<evidence type="ECO:0000256" key="6">
    <source>
        <dbReference type="ARBA" id="ARBA00023002"/>
    </source>
</evidence>
<gene>
    <name evidence="12" type="primary">merA1</name>
    <name evidence="12" type="ORF">GCM10011505_42480</name>
</gene>
<evidence type="ECO:0000259" key="11">
    <source>
        <dbReference type="Pfam" id="PF07992"/>
    </source>
</evidence>
<comment type="cofactor">
    <cofactor evidence="1">
        <name>FAD</name>
        <dbReference type="ChEBI" id="CHEBI:57692"/>
    </cofactor>
</comment>
<evidence type="ECO:0000313" key="12">
    <source>
        <dbReference type="EMBL" id="GGB57074.1"/>
    </source>
</evidence>
<keyword evidence="13" id="KW-1185">Reference proteome</keyword>
<evidence type="ECO:0000256" key="2">
    <source>
        <dbReference type="ARBA" id="ARBA00007532"/>
    </source>
</evidence>
<organism evidence="12 13">
    <name type="scientific">Tistrella bauzanensis</name>
    <dbReference type="NCBI Taxonomy" id="657419"/>
    <lineage>
        <taxon>Bacteria</taxon>
        <taxon>Pseudomonadati</taxon>
        <taxon>Pseudomonadota</taxon>
        <taxon>Alphaproteobacteria</taxon>
        <taxon>Geminicoccales</taxon>
        <taxon>Geminicoccaceae</taxon>
        <taxon>Tistrella</taxon>
    </lineage>
</organism>
<name>A0ABQ1J0F4_9PROT</name>
<feature type="domain" description="Pyridine nucleotide-disulphide oxidoreductase dimerisation" evidence="10">
    <location>
        <begin position="360"/>
        <end position="467"/>
    </location>
</feature>
<dbReference type="InterPro" id="IPR004099">
    <property type="entry name" value="Pyr_nucl-diS_OxRdtase_dimer"/>
</dbReference>